<sequence>MKKSYLLIAASAALCIASCKSKIEPEKPTAGDADFSNYIAIGNSLTSGFSDGTLYRSGQENSYPSMLAAQFQLAGGGEFKQPLLPGEAGWPIVPAAGYNPRRVMGYSTDCLGVKSLSPVFYALPIDTAGSSASIASQGPFNNQGVPGIRCIDYTLTGYGIFNPYSARFYTNPGSTKPLDQALLAKPTFFTMWLGSNDVLGYATSGGTGANGGVAIGDISPLSVFKASYEASVNALMALNAKGVLINIPDVTAIPYFTTVPIKGLVLTRQGQADSLNAAYGGLNGIHFNVGANYWVIADSSVTGNIRQIKEGEYVCLSIPQNNLKCLGWGSVVPIPDGYVLDMQEVNNVKSATTAFNLVIEDVATKNHLGYVDANAYLSSLQSGITWNGVSYNPTFVTGGAFSLDGVHLTPRGYALIANEILRVINTTYHSTLPMVDINSKNGVLFP</sequence>
<dbReference type="Proteomes" id="UP000323632">
    <property type="component" value="Unassembled WGS sequence"/>
</dbReference>
<name>A0A5M6CHL4_9BACT</name>
<dbReference type="InterPro" id="IPR036514">
    <property type="entry name" value="SGNH_hydro_sf"/>
</dbReference>
<dbReference type="GO" id="GO:0016788">
    <property type="term" value="F:hydrolase activity, acting on ester bonds"/>
    <property type="evidence" value="ECO:0007669"/>
    <property type="project" value="InterPro"/>
</dbReference>
<dbReference type="EMBL" id="VWSH01000002">
    <property type="protein sequence ID" value="KAA5534654.1"/>
    <property type="molecule type" value="Genomic_DNA"/>
</dbReference>
<dbReference type="AlphaFoldDB" id="A0A5M6CHL4"/>
<dbReference type="Gene3D" id="3.40.50.1110">
    <property type="entry name" value="SGNH hydrolase"/>
    <property type="match status" value="1"/>
</dbReference>
<dbReference type="SUPFAM" id="SSF52266">
    <property type="entry name" value="SGNH hydrolase"/>
    <property type="match status" value="1"/>
</dbReference>
<dbReference type="InterPro" id="IPR001087">
    <property type="entry name" value="GDSL"/>
</dbReference>
<proteinExistence type="predicted"/>
<keyword evidence="2" id="KW-1185">Reference proteome</keyword>
<reference evidence="1 2" key="1">
    <citation type="submission" date="2019-09" db="EMBL/GenBank/DDBJ databases">
        <title>Genome sequence and assembly of Taibaiella sp.</title>
        <authorList>
            <person name="Chhetri G."/>
        </authorList>
    </citation>
    <scope>NUCLEOTIDE SEQUENCE [LARGE SCALE GENOMIC DNA]</scope>
    <source>
        <strain evidence="1 2">KVB11</strain>
    </source>
</reference>
<accession>A0A5M6CHL4</accession>
<dbReference type="Pfam" id="PF00657">
    <property type="entry name" value="Lipase_GDSL"/>
    <property type="match status" value="1"/>
</dbReference>
<organism evidence="1 2">
    <name type="scientific">Taibaiella lutea</name>
    <dbReference type="NCBI Taxonomy" id="2608001"/>
    <lineage>
        <taxon>Bacteria</taxon>
        <taxon>Pseudomonadati</taxon>
        <taxon>Bacteroidota</taxon>
        <taxon>Chitinophagia</taxon>
        <taxon>Chitinophagales</taxon>
        <taxon>Chitinophagaceae</taxon>
        <taxon>Taibaiella</taxon>
    </lineage>
</organism>
<dbReference type="RefSeq" id="WP_150032333.1">
    <property type="nucleotide sequence ID" value="NZ_VWSH01000002.1"/>
</dbReference>
<protein>
    <recommendedName>
        <fullName evidence="3">G-D-S-L family lipolytic protein</fullName>
    </recommendedName>
</protein>
<evidence type="ECO:0000313" key="1">
    <source>
        <dbReference type="EMBL" id="KAA5534654.1"/>
    </source>
</evidence>
<evidence type="ECO:0000313" key="2">
    <source>
        <dbReference type="Proteomes" id="UP000323632"/>
    </source>
</evidence>
<evidence type="ECO:0008006" key="3">
    <source>
        <dbReference type="Google" id="ProtNLM"/>
    </source>
</evidence>
<gene>
    <name evidence="1" type="ORF">F0919_08545</name>
</gene>
<comment type="caution">
    <text evidence="1">The sequence shown here is derived from an EMBL/GenBank/DDBJ whole genome shotgun (WGS) entry which is preliminary data.</text>
</comment>